<keyword evidence="1" id="KW-0808">Transferase</keyword>
<dbReference type="RefSeq" id="WP_094375843.1">
    <property type="nucleotide sequence ID" value="NZ_NOKA02000011.1"/>
</dbReference>
<gene>
    <name evidence="1" type="ORF">CG710_008330</name>
</gene>
<reference evidence="1 2" key="1">
    <citation type="journal article" date="2017" name="Genome Announc.">
        <title>Draft Genome Sequence of a Sporulating and Motile Strain of Lachnotalea glycerini Isolated from Water in Quebec City, Canada.</title>
        <authorList>
            <person name="Maheux A.F."/>
            <person name="Boudreau D.K."/>
            <person name="Berube E."/>
            <person name="Boissinot M."/>
            <person name="Raymond F."/>
            <person name="Brodeur S."/>
            <person name="Corbeil J."/>
            <person name="Isabel S."/>
            <person name="Omar R.F."/>
            <person name="Bergeron M.G."/>
        </authorList>
    </citation>
    <scope>NUCLEOTIDE SEQUENCE [LARGE SCALE GENOMIC DNA]</scope>
    <source>
        <strain evidence="1 2">CCRI-19302</strain>
    </source>
</reference>
<dbReference type="OrthoDB" id="6385861at2"/>
<sequence>MKKKFIYITFLNEDIRPGYKIKIHSQCKGVSQLGLKSYLFIVKEYGMALYEIGEDEVKIKEYRMNRPRKKQDRNISDEFYLFRFFIQKVKEAIQEINPDVVYIRRIVPITPMLISFIKWIRNQDVKVIYEYPTFPWREEMKRNKQYLFYILDVLFYKSLIDKLDAIAYIGNYEGKKDKYVKINNGVDVSGFKLHQKRNIDDIGLIAVAHVGFYHGYDRVIEGLKLYYDTKPMRKVIFHIVGPIDKRLGLEKMVNERGLNDVVIFYGYREMEDIDKIFEVSDIGIDCLGLFRRDINSASSLKSREYLARGIPYLTCGETDFDAHNLDFIFYEEAVEKSVDIGRLVKGYDNMKSTEEDIRTFAINNLSWTEQMKTVLKSIERGK</sequence>
<dbReference type="Gene3D" id="3.40.50.2000">
    <property type="entry name" value="Glycogen Phosphorylase B"/>
    <property type="match status" value="2"/>
</dbReference>
<proteinExistence type="predicted"/>
<evidence type="ECO:0000313" key="1">
    <source>
        <dbReference type="EMBL" id="RDY31716.1"/>
    </source>
</evidence>
<dbReference type="AlphaFoldDB" id="A0A371JGB3"/>
<evidence type="ECO:0000313" key="2">
    <source>
        <dbReference type="Proteomes" id="UP000216411"/>
    </source>
</evidence>
<organism evidence="1 2">
    <name type="scientific">Lachnotalea glycerini</name>
    <dbReference type="NCBI Taxonomy" id="1763509"/>
    <lineage>
        <taxon>Bacteria</taxon>
        <taxon>Bacillati</taxon>
        <taxon>Bacillota</taxon>
        <taxon>Clostridia</taxon>
        <taxon>Lachnospirales</taxon>
        <taxon>Lachnospiraceae</taxon>
        <taxon>Lachnotalea</taxon>
    </lineage>
</organism>
<dbReference type="GO" id="GO:0016740">
    <property type="term" value="F:transferase activity"/>
    <property type="evidence" value="ECO:0007669"/>
    <property type="project" value="UniProtKB-KW"/>
</dbReference>
<comment type="caution">
    <text evidence="1">The sequence shown here is derived from an EMBL/GenBank/DDBJ whole genome shotgun (WGS) entry which is preliminary data.</text>
</comment>
<keyword evidence="2" id="KW-1185">Reference proteome</keyword>
<dbReference type="Proteomes" id="UP000216411">
    <property type="component" value="Unassembled WGS sequence"/>
</dbReference>
<protein>
    <submittedName>
        <fullName evidence="1">Glycosyltransferase family 1 protein</fullName>
    </submittedName>
</protein>
<accession>A0A371JGB3</accession>
<dbReference type="EMBL" id="NOKA02000011">
    <property type="protein sequence ID" value="RDY31716.1"/>
    <property type="molecule type" value="Genomic_DNA"/>
</dbReference>
<dbReference type="SUPFAM" id="SSF53756">
    <property type="entry name" value="UDP-Glycosyltransferase/glycogen phosphorylase"/>
    <property type="match status" value="1"/>
</dbReference>
<name>A0A371JGB3_9FIRM</name>